<evidence type="ECO:0000259" key="5">
    <source>
        <dbReference type="Pfam" id="PF02782"/>
    </source>
</evidence>
<evidence type="ECO:0000256" key="2">
    <source>
        <dbReference type="ARBA" id="ARBA00022777"/>
    </source>
</evidence>
<dbReference type="Proteomes" id="UP001268864">
    <property type="component" value="Unassembled WGS sequence"/>
</dbReference>
<dbReference type="InterPro" id="IPR043129">
    <property type="entry name" value="ATPase_NBD"/>
</dbReference>
<accession>A0ABU2FKG0</accession>
<keyword evidence="2 3" id="KW-0418">Kinase</keyword>
<dbReference type="Gene3D" id="3.30.420.40">
    <property type="match status" value="2"/>
</dbReference>
<feature type="domain" description="Carbohydrate kinase FGGY C-terminal" evidence="5">
    <location>
        <begin position="260"/>
        <end position="441"/>
    </location>
</feature>
<gene>
    <name evidence="6" type="ORF">NDI86_01340</name>
</gene>
<evidence type="ECO:0000256" key="1">
    <source>
        <dbReference type="ARBA" id="ARBA00022679"/>
    </source>
</evidence>
<keyword evidence="1 3" id="KW-0808">Transferase</keyword>
<keyword evidence="7" id="KW-1185">Reference proteome</keyword>
<dbReference type="CDD" id="cd24121">
    <property type="entry name" value="ASKHA_NBD_FGGY_BaEryA-like"/>
    <property type="match status" value="1"/>
</dbReference>
<comment type="caution">
    <text evidence="6">The sequence shown here is derived from an EMBL/GenBank/DDBJ whole genome shotgun (WGS) entry which is preliminary data.</text>
</comment>
<evidence type="ECO:0000313" key="6">
    <source>
        <dbReference type="EMBL" id="MDS0280747.1"/>
    </source>
</evidence>
<name>A0ABU2FKG0_9EURY</name>
<organism evidence="6 7">
    <name type="scientific">Haloarcula onubensis</name>
    <dbReference type="NCBI Taxonomy" id="2950539"/>
    <lineage>
        <taxon>Archaea</taxon>
        <taxon>Methanobacteriati</taxon>
        <taxon>Methanobacteriota</taxon>
        <taxon>Stenosarchaea group</taxon>
        <taxon>Halobacteria</taxon>
        <taxon>Halobacteriales</taxon>
        <taxon>Haloarculaceae</taxon>
        <taxon>Haloarcula</taxon>
    </lineage>
</organism>
<dbReference type="RefSeq" id="WP_310898591.1">
    <property type="nucleotide sequence ID" value="NZ_JAMQOS010000001.1"/>
</dbReference>
<dbReference type="InterPro" id="IPR018485">
    <property type="entry name" value="FGGY_C"/>
</dbReference>
<dbReference type="InterPro" id="IPR018484">
    <property type="entry name" value="FGGY_N"/>
</dbReference>
<evidence type="ECO:0000259" key="4">
    <source>
        <dbReference type="Pfam" id="PF00370"/>
    </source>
</evidence>
<dbReference type="Pfam" id="PF00370">
    <property type="entry name" value="FGGY_N"/>
    <property type="match status" value="1"/>
</dbReference>
<evidence type="ECO:0000256" key="3">
    <source>
        <dbReference type="RuleBase" id="RU003733"/>
    </source>
</evidence>
<dbReference type="PANTHER" id="PTHR43095">
    <property type="entry name" value="SUGAR KINASE"/>
    <property type="match status" value="1"/>
</dbReference>
<sequence length="510" mass="56201">MSRVLIGVDAGTSNLKAAAYDLDGDEVEISTIENPVENPESGWQEQNMTTNWKKTATVISGVVDDLDDEDEVLGIGITGQGDGCWLIDEEGDPVRDAILWSDGRASDIVDEWVEDGRADTIREVTGTDVFPGVTLPIIQWLHENEPEVLDEADTVFYCKDWLKYKLTGERTMDYSDATLPFLDVEAMEYSDEVLELTDAEGIEEMLPRLEAPTNVIGEVTAEAAVETGLPEGTPVISGTFDIPACAVGSGAVRPGESSSIVGTTSLNQTVLTEAPDELHGRGFTLAVDEGFYLRSMASMAGTPNIDWSYDNIANHREYADVEEEIKDVPVGSDGLLYHPYLSTSGERHPFLKTSARAQFIGLSPEHSQKHLMRAIYEGVALAMKDSFEHIDVESDRVMISGGGSRSEFWCQMFADCLDAPIVLPGGDELGAKGVALMVGVALGEYDDLEDAVDQTVTYGDRFEPNAENVPKYDEWYSFYRESYEMMFDVWDERMDTLKRLREKQATAPTP</sequence>
<feature type="domain" description="Carbohydrate kinase FGGY N-terminal" evidence="4">
    <location>
        <begin position="5"/>
        <end position="248"/>
    </location>
</feature>
<dbReference type="InterPro" id="IPR050406">
    <property type="entry name" value="FGGY_Carb_Kinase"/>
</dbReference>
<dbReference type="EMBL" id="JAMQOS010000001">
    <property type="protein sequence ID" value="MDS0280747.1"/>
    <property type="molecule type" value="Genomic_DNA"/>
</dbReference>
<dbReference type="PANTHER" id="PTHR43095:SF5">
    <property type="entry name" value="XYLULOSE KINASE"/>
    <property type="match status" value="1"/>
</dbReference>
<dbReference type="Pfam" id="PF02782">
    <property type="entry name" value="FGGY_C"/>
    <property type="match status" value="1"/>
</dbReference>
<dbReference type="SUPFAM" id="SSF53067">
    <property type="entry name" value="Actin-like ATPase domain"/>
    <property type="match status" value="2"/>
</dbReference>
<dbReference type="GO" id="GO:0016301">
    <property type="term" value="F:kinase activity"/>
    <property type="evidence" value="ECO:0007669"/>
    <property type="project" value="UniProtKB-KW"/>
</dbReference>
<dbReference type="PROSITE" id="PS00445">
    <property type="entry name" value="FGGY_KINASES_2"/>
    <property type="match status" value="1"/>
</dbReference>
<dbReference type="InterPro" id="IPR018483">
    <property type="entry name" value="Carb_kinase_FGGY_CS"/>
</dbReference>
<dbReference type="PIRSF" id="PIRSF000538">
    <property type="entry name" value="GlpK"/>
    <property type="match status" value="1"/>
</dbReference>
<protein>
    <submittedName>
        <fullName evidence="6">Carbohydrate kinase</fullName>
    </submittedName>
</protein>
<comment type="similarity">
    <text evidence="3">Belongs to the FGGY kinase family.</text>
</comment>
<evidence type="ECO:0000313" key="7">
    <source>
        <dbReference type="Proteomes" id="UP001268864"/>
    </source>
</evidence>
<reference evidence="6 7" key="1">
    <citation type="submission" date="2022-06" db="EMBL/GenBank/DDBJ databases">
        <title>Halomicroarcula sp. a new haloarchaeum isolate from saline soil.</title>
        <authorList>
            <person name="Strakova D."/>
            <person name="Galisteo C."/>
            <person name="Sanchez-Porro C."/>
            <person name="Ventosa A."/>
        </authorList>
    </citation>
    <scope>NUCLEOTIDE SEQUENCE [LARGE SCALE GENOMIC DNA]</scope>
    <source>
        <strain evidence="6 7">S3CR25-11</strain>
    </source>
</reference>
<dbReference type="InterPro" id="IPR000577">
    <property type="entry name" value="Carb_kinase_FGGY"/>
</dbReference>
<proteinExistence type="inferred from homology"/>